<dbReference type="EMBL" id="JAYRBN010000065">
    <property type="protein sequence ID" value="KAL2737184.1"/>
    <property type="molecule type" value="Genomic_DNA"/>
</dbReference>
<protein>
    <submittedName>
        <fullName evidence="1">Uncharacterized protein</fullName>
    </submittedName>
</protein>
<reference evidence="1 2" key="1">
    <citation type="journal article" date="2024" name="Ann. Entomol. Soc. Am.">
        <title>Genomic analyses of the southern and eastern yellowjacket wasps (Hymenoptera: Vespidae) reveal evolutionary signatures of social life.</title>
        <authorList>
            <person name="Catto M.A."/>
            <person name="Caine P.B."/>
            <person name="Orr S.E."/>
            <person name="Hunt B.G."/>
            <person name="Goodisman M.A.D."/>
        </authorList>
    </citation>
    <scope>NUCLEOTIDE SEQUENCE [LARGE SCALE GENOMIC DNA]</scope>
    <source>
        <strain evidence="1">232</strain>
        <tissue evidence="1">Head and thorax</tissue>
    </source>
</reference>
<dbReference type="AlphaFoldDB" id="A0ABD2BWN1"/>
<sequence>MAFIHVLILPCCHSKCSYIEVMQLFDHANFANFRVESPSAHGFPDAATSRDLDSALSGDFKNLSPPVDLEIFTPLRDFDNLSLRVDLEIFTG</sequence>
<accession>A0ABD2BWN1</accession>
<comment type="caution">
    <text evidence="1">The sequence shown here is derived from an EMBL/GenBank/DDBJ whole genome shotgun (WGS) entry which is preliminary data.</text>
</comment>
<proteinExistence type="predicted"/>
<keyword evidence="2" id="KW-1185">Reference proteome</keyword>
<organism evidence="1 2">
    <name type="scientific">Vespula maculifrons</name>
    <name type="common">Eastern yellow jacket</name>
    <name type="synonym">Wasp</name>
    <dbReference type="NCBI Taxonomy" id="7453"/>
    <lineage>
        <taxon>Eukaryota</taxon>
        <taxon>Metazoa</taxon>
        <taxon>Ecdysozoa</taxon>
        <taxon>Arthropoda</taxon>
        <taxon>Hexapoda</taxon>
        <taxon>Insecta</taxon>
        <taxon>Pterygota</taxon>
        <taxon>Neoptera</taxon>
        <taxon>Endopterygota</taxon>
        <taxon>Hymenoptera</taxon>
        <taxon>Apocrita</taxon>
        <taxon>Aculeata</taxon>
        <taxon>Vespoidea</taxon>
        <taxon>Vespidae</taxon>
        <taxon>Vespinae</taxon>
        <taxon>Vespula</taxon>
    </lineage>
</organism>
<name>A0ABD2BWN1_VESMC</name>
<gene>
    <name evidence="1" type="ORF">V1477_012140</name>
</gene>
<evidence type="ECO:0000313" key="2">
    <source>
        <dbReference type="Proteomes" id="UP001607303"/>
    </source>
</evidence>
<evidence type="ECO:0000313" key="1">
    <source>
        <dbReference type="EMBL" id="KAL2737184.1"/>
    </source>
</evidence>
<dbReference type="Proteomes" id="UP001607303">
    <property type="component" value="Unassembled WGS sequence"/>
</dbReference>